<evidence type="ECO:0000313" key="1">
    <source>
        <dbReference type="EMBL" id="MCK0195347.1"/>
    </source>
</evidence>
<gene>
    <name evidence="1" type="ORF">MWN34_00315</name>
</gene>
<protein>
    <submittedName>
        <fullName evidence="1">DUF6519 domain-containing protein</fullName>
    </submittedName>
</protein>
<comment type="caution">
    <text evidence="1">The sequence shown here is derived from an EMBL/GenBank/DDBJ whole genome shotgun (WGS) entry which is preliminary data.</text>
</comment>
<reference evidence="1 2" key="1">
    <citation type="submission" date="2022-04" db="EMBL/GenBank/DDBJ databases">
        <authorList>
            <person name="Grouzdev D.S."/>
            <person name="Pantiukh K.S."/>
            <person name="Krutkina M.S."/>
        </authorList>
    </citation>
    <scope>NUCLEOTIDE SEQUENCE [LARGE SCALE GENOMIC DNA]</scope>
    <source>
        <strain evidence="1 2">6x-1</strain>
    </source>
</reference>
<keyword evidence="2" id="KW-1185">Reference proteome</keyword>
<organism evidence="1 2">
    <name type="scientific">Ancylobacter crimeensis</name>
    <dbReference type="NCBI Taxonomy" id="2579147"/>
    <lineage>
        <taxon>Bacteria</taxon>
        <taxon>Pseudomonadati</taxon>
        <taxon>Pseudomonadota</taxon>
        <taxon>Alphaproteobacteria</taxon>
        <taxon>Hyphomicrobiales</taxon>
        <taxon>Xanthobacteraceae</taxon>
        <taxon>Ancylobacter</taxon>
    </lineage>
</organism>
<proteinExistence type="predicted"/>
<name>A0ABT0D690_9HYPH</name>
<sequence length="816" mass="85866">MKGDFSRVSFDAVRSVRQVTIQQGRVLSDADLGEASDAMLRRIETETIDTLGAEAAPSIGGGFGLLPPAAPGGPIRLSAGRLYVDGLQVENHSETVLPNVSGTGRRLVYLKATVDHITGVDEPKLRDPALGDADTAGRTIIRAEIGILDAGAGDTCSAPNAAFEAMAAPSGGTLTVTQSTAPVSSDPCKLTEKAGYSRLENLLYRCEVHGGTALTPGRFALDGLQVKVSRNNACELARISAVSGNRVTLDAASRDGMPVFAKGSYAELLPDGAPYDAAAFGPLTRIDDVEGDVLVLASAAGAGANGRVRLWSQDLVTLAAPYEIALDGLVFTLGGTDFRRGDYWIAPARYVLADLDPTVPTGVPLPPAGPLVVYSRLGMLTVADGVVDATSLLDCRHLFAPLASARELDFAGGDGQSIRPPTGPGAATLTDALPASLRAIIRIGLLPVAGARVRFALEGATGELSGTGAGGAVSGTSIEVLSDADGIASANWKLAADPAQPTQNVTATLLAGAPGETDTPTLRYSAQLALASGIGYQPGACSGLADQTDVQAALDKLCQEIANLTASDISYQDGACDGLSGVKTVQEALDTLCAALLKQQATDFIVPLRVVALASGRALDNNDTVKPEELMRGYSVEFNEDIATAVRGYEPIARLSVEMPYPPGYHAQAEWSTRTNVLRPPAIAFGTSLVHLSGTVRIDSRSLTWTPSKLVRRFLETAATHQFGRAPIEGEFGFDEGSTRGFITVRGDCIWNKEDNLRRRRYLNGELLRFQTPNNLFSIFPEGDPTLKKTIATLKSLTDPQRAADLNLWFYFFEPG</sequence>
<dbReference type="Pfam" id="PF20129">
    <property type="entry name" value="DUF6519"/>
    <property type="match status" value="1"/>
</dbReference>
<accession>A0ABT0D690</accession>
<dbReference type="RefSeq" id="WP_247025636.1">
    <property type="nucleotide sequence ID" value="NZ_JALKCH010000001.1"/>
</dbReference>
<evidence type="ECO:0000313" key="2">
    <source>
        <dbReference type="Proteomes" id="UP001203284"/>
    </source>
</evidence>
<dbReference type="Proteomes" id="UP001203284">
    <property type="component" value="Unassembled WGS sequence"/>
</dbReference>
<dbReference type="EMBL" id="JALKCH010000001">
    <property type="protein sequence ID" value="MCK0195347.1"/>
    <property type="molecule type" value="Genomic_DNA"/>
</dbReference>
<dbReference type="InterPro" id="IPR045392">
    <property type="entry name" value="DUF6519"/>
</dbReference>